<name>A0ABM4BT03_HYDVU</name>
<dbReference type="InterPro" id="IPR012968">
    <property type="entry name" value="FerIin_dom"/>
</dbReference>
<dbReference type="SUPFAM" id="SSF49562">
    <property type="entry name" value="C2 domain (Calcium/lipid-binding domain, CaLB)"/>
    <property type="match status" value="6"/>
</dbReference>
<dbReference type="InterPro" id="IPR037723">
    <property type="entry name" value="C2D_Ferlin"/>
</dbReference>
<dbReference type="SMART" id="SM00239">
    <property type="entry name" value="C2"/>
    <property type="match status" value="6"/>
</dbReference>
<evidence type="ECO:0000259" key="9">
    <source>
        <dbReference type="PROSITE" id="PS50004"/>
    </source>
</evidence>
<protein>
    <submittedName>
        <fullName evidence="11">Otoferlin isoform X5</fullName>
    </submittedName>
</protein>
<evidence type="ECO:0000256" key="3">
    <source>
        <dbReference type="ARBA" id="ARBA00022723"/>
    </source>
</evidence>
<keyword evidence="5" id="KW-0106">Calcium</keyword>
<dbReference type="InterPro" id="IPR037721">
    <property type="entry name" value="Ferlin"/>
</dbReference>
<accession>A0ABM4BT03</accession>
<evidence type="ECO:0000256" key="4">
    <source>
        <dbReference type="ARBA" id="ARBA00022737"/>
    </source>
</evidence>
<keyword evidence="3" id="KW-0479">Metal-binding</keyword>
<dbReference type="Proteomes" id="UP001652625">
    <property type="component" value="Chromosome 04"/>
</dbReference>
<feature type="domain" description="C2" evidence="9">
    <location>
        <begin position="1587"/>
        <end position="1706"/>
    </location>
</feature>
<dbReference type="InterPro" id="IPR055072">
    <property type="entry name" value="Ferlin_DSRM"/>
</dbReference>
<dbReference type="InterPro" id="IPR037724">
    <property type="entry name" value="C2E_Ferlin"/>
</dbReference>
<dbReference type="CDD" id="cd04017">
    <property type="entry name" value="C2D_Ferlin"/>
    <property type="match status" value="1"/>
</dbReference>
<dbReference type="SMART" id="SM01202">
    <property type="entry name" value="FerI"/>
    <property type="match status" value="1"/>
</dbReference>
<dbReference type="Pfam" id="PF16165">
    <property type="entry name" value="Ferlin_C"/>
    <property type="match status" value="1"/>
</dbReference>
<dbReference type="CDD" id="cd04037">
    <property type="entry name" value="C2E_Ferlin"/>
    <property type="match status" value="1"/>
</dbReference>
<evidence type="ECO:0000313" key="10">
    <source>
        <dbReference type="Proteomes" id="UP001652625"/>
    </source>
</evidence>
<evidence type="ECO:0000256" key="5">
    <source>
        <dbReference type="ARBA" id="ARBA00022837"/>
    </source>
</evidence>
<evidence type="ECO:0000313" key="11">
    <source>
        <dbReference type="RefSeq" id="XP_065652285.1"/>
    </source>
</evidence>
<dbReference type="PANTHER" id="PTHR12546:SF60">
    <property type="entry name" value="MISFIRE, ISOFORM F"/>
    <property type="match status" value="1"/>
</dbReference>
<dbReference type="InterPro" id="IPR000008">
    <property type="entry name" value="C2_dom"/>
</dbReference>
<dbReference type="CDD" id="cd08374">
    <property type="entry name" value="C2F_Ferlin"/>
    <property type="match status" value="1"/>
</dbReference>
<dbReference type="Pfam" id="PF08150">
    <property type="entry name" value="FerB"/>
    <property type="match status" value="1"/>
</dbReference>
<dbReference type="Pfam" id="PF00168">
    <property type="entry name" value="C2"/>
    <property type="match status" value="5"/>
</dbReference>
<evidence type="ECO:0000256" key="7">
    <source>
        <dbReference type="ARBA" id="ARBA00023136"/>
    </source>
</evidence>
<dbReference type="InterPro" id="IPR012561">
    <property type="entry name" value="Ferlin_B-domain"/>
</dbReference>
<evidence type="ECO:0000256" key="8">
    <source>
        <dbReference type="SAM" id="Phobius"/>
    </source>
</evidence>
<feature type="domain" description="C2" evidence="9">
    <location>
        <begin position="186"/>
        <end position="304"/>
    </location>
</feature>
<proteinExistence type="predicted"/>
<gene>
    <name evidence="11" type="primary">LOC101239749</name>
</gene>
<keyword evidence="10" id="KW-1185">Reference proteome</keyword>
<dbReference type="PANTHER" id="PTHR12546">
    <property type="entry name" value="FER-1-LIKE"/>
    <property type="match status" value="1"/>
</dbReference>
<keyword evidence="2 8" id="KW-0812">Transmembrane</keyword>
<organism evidence="10 11">
    <name type="scientific">Hydra vulgaris</name>
    <name type="common">Hydra</name>
    <name type="synonym">Hydra attenuata</name>
    <dbReference type="NCBI Taxonomy" id="6087"/>
    <lineage>
        <taxon>Eukaryota</taxon>
        <taxon>Metazoa</taxon>
        <taxon>Cnidaria</taxon>
        <taxon>Hydrozoa</taxon>
        <taxon>Hydroidolina</taxon>
        <taxon>Anthoathecata</taxon>
        <taxon>Aplanulata</taxon>
        <taxon>Hydridae</taxon>
        <taxon>Hydra</taxon>
    </lineage>
</organism>
<feature type="domain" description="C2" evidence="9">
    <location>
        <begin position="865"/>
        <end position="997"/>
    </location>
</feature>
<dbReference type="RefSeq" id="XP_065652285.1">
    <property type="nucleotide sequence ID" value="XM_065796213.1"/>
</dbReference>
<evidence type="ECO:0000256" key="6">
    <source>
        <dbReference type="ARBA" id="ARBA00022989"/>
    </source>
</evidence>
<keyword evidence="4" id="KW-0677">Repeat</keyword>
<evidence type="ECO:0000256" key="2">
    <source>
        <dbReference type="ARBA" id="ARBA00022692"/>
    </source>
</evidence>
<dbReference type="InterPro" id="IPR032362">
    <property type="entry name" value="Ferlin_C"/>
</dbReference>
<dbReference type="CDD" id="cd04018">
    <property type="entry name" value="C2C_Ferlin"/>
    <property type="match status" value="1"/>
</dbReference>
<feature type="domain" description="C2" evidence="9">
    <location>
        <begin position="1827"/>
        <end position="1978"/>
    </location>
</feature>
<evidence type="ECO:0000256" key="1">
    <source>
        <dbReference type="ARBA" id="ARBA00004167"/>
    </source>
</evidence>
<keyword evidence="6 8" id="KW-1133">Transmembrane helix</keyword>
<dbReference type="PROSITE" id="PS50004">
    <property type="entry name" value="C2"/>
    <property type="match status" value="6"/>
</dbReference>
<dbReference type="InterPro" id="IPR037725">
    <property type="entry name" value="C2F_Ferlin"/>
</dbReference>
<keyword evidence="7 8" id="KW-0472">Membrane</keyword>
<dbReference type="Pfam" id="PF22901">
    <property type="entry name" value="dsrm_Ferlin"/>
    <property type="match status" value="1"/>
</dbReference>
<dbReference type="GeneID" id="101239749"/>
<sequence>MHTLAIFLKWARGLNGRHDRIAQVTFREKSYLTDVYEFCYDAEWEKEFDWSMDDELKPDDFMVIEIFNRNRPFPRRKVGMFQIYLKNLLNKPWLEITDNLVDLNNTVLNAAISFELMYVREIPRETKFNFFHQPEEKVSLFEDSEYVDNNHSEKPDFEISMGMKKKQSINDTIDNEETHKLKHHFSHPKVRVETRHQRKDVHVKVTVNVIEAKHLSGTKSDVTCSVVCFGETKSTESKSQTNNPYWDKLFQFEAVNQMDLVFDEILHFKVYSNNSSFSLTQTILGSFKIDLGTVYSQHNHRFIRKFACLTHPDEMVSAITTGIKGYLKLNITVLLDKEIAKELPSILDDDNDIDANPLIPEGWKVERKLSSLCVRVFKAEHIPSMSSGVMSNLTKQFTGELNMRDLVDPFVQVSFAGLEAKTSVQHNCYNPKWNEEIVFYELFPSLCRRIKIQLKDKDILKEEVIGTLWIDLSDISNNDFLPTFGPAWVNLYGSSRDYHFIKQNAFYNQGLEEGIDYRGRILLSIHLEESELTKETKNVYVRPFQNHSRAVGGIKKEFQLFCCIYEACMIDGKTASKPIQFEINIGNYGNRADESILPFINQQQVKSDKFNIPLTTAMAAESLDEEYYNMPYYEHKPCLHIQFTLEDHIRRLYLQNILHRFIINLEDALKETQDRFQINAGDRWECLRDALDEIVANCIKLSTQLQKEQKDAKAASKRLKVTQLDEERLCMCISYTSWVIDEANKIRNSLIDNEHIGSKYRTVRSIISRYKKLMNEPQQVFPDIIIWLLSGSKQVCYTRIPAHKVVYSQVEYKSGIDSGEVQTYMMYLPSTSSHGIKESAIKCKLTCLLWLGTSDLKHNILLHAPKGYTHLNLTYPLPSELYYSVVQNFTLRAHIYQARELIGMDDTGVSDAFSRVILNNHAGDTNIIQQTRCPTWNQTILFQNLKLYGDIEFVLSNPPIIIVEIFDYDSEVKIKFIGRTFCRPIVKRASDPYEKPFFPPKLEWFPIYRGNNSAGELLAAFELLQTTMNNEENLPPELIEAKDGGYFTIPMNITPVMTKYWIEYLFWGVREIKTSSLGRFENLQVCIQCSGNNVESDLISAHINLNFSKKSYGRFCLELPEEEVYCPPLTILVNKVIKLYKVKKIFGSTVIKSLLNYIQDRSAFSEYETNEENEVGINQDLEKIDNEVPNKKSKKSIVGSIKKNSSIRHKKSITEKSFLESALAFSQQTLGGTKNYTRLENPKLFTNHANKSSLSKEVSFKNQSSQISFQIVPKSNFSDKISSITYMMNQVDLPNTPKFDYLGNKNEDFQNSNITPFNKLINKSTIPAETLVDSSLDVTDLTEKRKSKANIKLQEKYSIVNEYEEKFNVQVGDKEKVNDGVKGDEQMADKQLSINNMGKKEKEISAANVKSKDGNNQDIKTEVIEKRKFSKEIIIPLPYPKIEISTEKENKNQEEAILIEEDQIDWWSRFYESLKYMQRVQAKVIETMKNSKKKYNEVILEMEHKKEFFSSDTKKMFNPKIVQLKIYDTELEKIKDFDQFCDVFQSWNLYTGKSDGNDDDDERRICGKFKGVIKVWKDPLPPYVKNNLKTGSFRHLPRRDRFNVLCRVYIVQAMGLKAMDISGKSDPYIRIQVGNKIISDREKYIPKELNPIFGRVFDCEVIFPQDNMLVVSVFDYDVASFGDDLIGETKIDIENRFFSKHRATCGISLQYHVNGMNKWRDPIKPTAILQHLCETLNLPGPEYTPGKCKVGNLVACGHEQIIDDNGKYRQSNEPSALCALHNFSAIDKSKCFSLVPEHVETRSLYNPEKPGEAQGKVMLWVDLFSMDGPSPGPAIDIAPRVPIAYELRCIIWNTEDVERTEFNFLFGQNTADIYVKGWIKGLQKNSQSTDVHYASLTGEGNFNWRFIFPFKFYKAEEKIAIVKKASLFSWVDCEEKVLPRLILQCWDSDIVFKDDHIGDLELNLTSIPRPSKTSMLCDAKIMENEDTESIFRKKKMKGWWPFILNEEYESKIVGKVEVQLELLNEDEALAEPAGLGHNEPNSLPLPNRPDVTTQWLKTPLKALKYFFCGQYKFFIGKIVIITVILAIMALFLYAIPDAIVGKLFSKFGNKIL</sequence>
<dbReference type="SMART" id="SM01201">
    <property type="entry name" value="FerB"/>
    <property type="match status" value="1"/>
</dbReference>
<dbReference type="InterPro" id="IPR035892">
    <property type="entry name" value="C2_domain_sf"/>
</dbReference>
<reference evidence="11" key="1">
    <citation type="submission" date="2025-08" db="UniProtKB">
        <authorList>
            <consortium name="RefSeq"/>
        </authorList>
    </citation>
    <scope>IDENTIFICATION</scope>
</reference>
<dbReference type="InterPro" id="IPR037722">
    <property type="entry name" value="C2C_Ferlin"/>
</dbReference>
<comment type="subcellular location">
    <subcellularLocation>
        <location evidence="1">Membrane</location>
        <topology evidence="1">Single-pass membrane protein</topology>
    </subcellularLocation>
</comment>
<feature type="domain" description="C2" evidence="9">
    <location>
        <begin position="1"/>
        <end position="98"/>
    </location>
</feature>
<dbReference type="Gene3D" id="2.60.40.150">
    <property type="entry name" value="C2 domain"/>
    <property type="match status" value="6"/>
</dbReference>
<feature type="transmembrane region" description="Helical" evidence="8">
    <location>
        <begin position="2073"/>
        <end position="2095"/>
    </location>
</feature>
<feature type="domain" description="C2" evidence="9">
    <location>
        <begin position="349"/>
        <end position="485"/>
    </location>
</feature>